<dbReference type="GO" id="GO:0006120">
    <property type="term" value="P:mitochondrial electron transport, NADH to ubiquinone"/>
    <property type="evidence" value="ECO:0007669"/>
    <property type="project" value="InterPro"/>
</dbReference>
<comment type="subcellular location">
    <subcellularLocation>
        <location evidence="2 18">Mitochondrion inner membrane</location>
        <topology evidence="2 18">Multi-pass membrane protein</topology>
    </subcellularLocation>
</comment>
<accession>E2DHY8</accession>
<sequence>MLFLTLLGMSVLISISSNSWFIIWMGMEINMMSFLPLIIEQNNLTSKESALTYFMIQTIASMIMMMSIITMMINKNYMNIIMKEMSNMMMMSALMMKSGISPFHFWMPKMMEGMSWIKCFILMTWQKIIPLMIMSNIIQMNWMNMSAMMMSIIVGAVGGLNQTSIRKNMAYSSITNNGWMMAAMLISETMWMTYFMMYIIMTATMTMSMNILKTYHINQLMTANMSKLKKIILMMNLLSISGLPPMMGFMPKWMVIQSNMSNNEIMLMSMMVMMTLVTIYYYLRIMYSTLMLSNSEPKWNNKMMEFNNNKMMMMSVLSVSGLPFITLITSLY</sequence>
<evidence type="ECO:0000256" key="14">
    <source>
        <dbReference type="ARBA" id="ARBA00023075"/>
    </source>
</evidence>
<evidence type="ECO:0000256" key="15">
    <source>
        <dbReference type="ARBA" id="ARBA00023128"/>
    </source>
</evidence>
<evidence type="ECO:0000259" key="19">
    <source>
        <dbReference type="Pfam" id="PF00361"/>
    </source>
</evidence>
<keyword evidence="16 18" id="KW-0472">Membrane</keyword>
<dbReference type="EMBL" id="GU001956">
    <property type="protein sequence ID" value="ACY00198.1"/>
    <property type="molecule type" value="Genomic_DNA"/>
</dbReference>
<keyword evidence="12 18" id="KW-1133">Transmembrane helix</keyword>
<dbReference type="PANTHER" id="PTHR46552">
    <property type="entry name" value="NADH-UBIQUINONE OXIDOREDUCTASE CHAIN 2"/>
    <property type="match status" value="1"/>
</dbReference>
<keyword evidence="14 18" id="KW-0830">Ubiquinone</keyword>
<keyword evidence="13 18" id="KW-0520">NAD</keyword>
<dbReference type="PANTHER" id="PTHR46552:SF1">
    <property type="entry name" value="NADH-UBIQUINONE OXIDOREDUCTASE CHAIN 2"/>
    <property type="match status" value="1"/>
</dbReference>
<geneLocation type="mitochondrion" evidence="20"/>
<dbReference type="PRINTS" id="PR01436">
    <property type="entry name" value="NADHDHGNASE2"/>
</dbReference>
<evidence type="ECO:0000256" key="8">
    <source>
        <dbReference type="ARBA" id="ARBA00022692"/>
    </source>
</evidence>
<keyword evidence="9 18" id="KW-0999">Mitochondrion inner membrane</keyword>
<evidence type="ECO:0000256" key="9">
    <source>
        <dbReference type="ARBA" id="ARBA00022792"/>
    </source>
</evidence>
<organism evidence="20">
    <name type="scientific">Bacillus rossius</name>
    <dbReference type="NCBI Taxonomy" id="75184"/>
    <lineage>
        <taxon>Eukaryota</taxon>
        <taxon>Metazoa</taxon>
        <taxon>Ecdysozoa</taxon>
        <taxon>Arthropoda</taxon>
        <taxon>Hexapoda</taxon>
        <taxon>Insecta</taxon>
        <taxon>Pterygota</taxon>
        <taxon>Neoptera</taxon>
        <taxon>Polyneoptera</taxon>
        <taxon>Phasmatodea</taxon>
        <taxon>Verophasmatodea</taxon>
        <taxon>Areolatae</taxon>
        <taxon>Bacilloidea</taxon>
        <taxon>Bacillidae</taxon>
        <taxon>Bacillinae</taxon>
        <taxon>Bacillini</taxon>
        <taxon>Bacillus</taxon>
    </lineage>
</organism>
<evidence type="ECO:0000313" key="20">
    <source>
        <dbReference type="EMBL" id="ACY00198.1"/>
    </source>
</evidence>
<evidence type="ECO:0000256" key="4">
    <source>
        <dbReference type="ARBA" id="ARBA00012944"/>
    </source>
</evidence>
<protein>
    <recommendedName>
        <fullName evidence="5 18">NADH-ubiquinone oxidoreductase chain 2</fullName>
        <ecNumber evidence="4 18">7.1.1.2</ecNumber>
    </recommendedName>
</protein>
<dbReference type="GO" id="GO:0008137">
    <property type="term" value="F:NADH dehydrogenase (ubiquinone) activity"/>
    <property type="evidence" value="ECO:0007669"/>
    <property type="project" value="UniProtKB-EC"/>
</dbReference>
<keyword evidence="7 18" id="KW-0679">Respiratory chain</keyword>
<dbReference type="InterPro" id="IPR001750">
    <property type="entry name" value="ND/Mrp_TM"/>
</dbReference>
<keyword evidence="10 18" id="KW-1278">Translocase</keyword>
<feature type="domain" description="NADH:quinone oxidoreductase/Mrp antiporter transmembrane" evidence="19">
    <location>
        <begin position="17"/>
        <end position="277"/>
    </location>
</feature>
<comment type="function">
    <text evidence="1">Core subunit of the mitochondrial membrane respiratory chain NADH dehydrogenase (Complex I) that is believed to belong to the minimal assembly required for catalysis. Complex I functions in the transfer of electrons from NADH to the respiratory chain. The immediate electron acceptor for the enzyme is believed to be ubiquinone.</text>
</comment>
<gene>
    <name evidence="20" type="primary">ND2</name>
</gene>
<evidence type="ECO:0000256" key="5">
    <source>
        <dbReference type="ARBA" id="ARBA00021008"/>
    </source>
</evidence>
<dbReference type="AlphaFoldDB" id="E2DHY8"/>
<evidence type="ECO:0000256" key="1">
    <source>
        <dbReference type="ARBA" id="ARBA00003257"/>
    </source>
</evidence>
<evidence type="ECO:0000256" key="6">
    <source>
        <dbReference type="ARBA" id="ARBA00022448"/>
    </source>
</evidence>
<reference evidence="20" key="1">
    <citation type="journal article" date="2011" name="Mol. Phylogenet. Evol.">
        <title>The mitochondrial genome of Bacillus stick insects (Phasmatodea) and the phylogeny of orthopteroid insects.</title>
        <authorList>
            <person name="Plazzi F."/>
            <person name="Ricci A."/>
            <person name="Passamonti M."/>
        </authorList>
    </citation>
    <scope>NUCLEOTIDE SEQUENCE</scope>
</reference>
<comment type="catalytic activity">
    <reaction evidence="17 18">
        <text>a ubiquinone + NADH + 5 H(+)(in) = a ubiquinol + NAD(+) + 4 H(+)(out)</text>
        <dbReference type="Rhea" id="RHEA:29091"/>
        <dbReference type="Rhea" id="RHEA-COMP:9565"/>
        <dbReference type="Rhea" id="RHEA-COMP:9566"/>
        <dbReference type="ChEBI" id="CHEBI:15378"/>
        <dbReference type="ChEBI" id="CHEBI:16389"/>
        <dbReference type="ChEBI" id="CHEBI:17976"/>
        <dbReference type="ChEBI" id="CHEBI:57540"/>
        <dbReference type="ChEBI" id="CHEBI:57945"/>
        <dbReference type="EC" id="7.1.1.2"/>
    </reaction>
</comment>
<evidence type="ECO:0000256" key="7">
    <source>
        <dbReference type="ARBA" id="ARBA00022660"/>
    </source>
</evidence>
<keyword evidence="15 18" id="KW-0496">Mitochondrion</keyword>
<keyword evidence="8 18" id="KW-0812">Transmembrane</keyword>
<evidence type="ECO:0000256" key="18">
    <source>
        <dbReference type="RuleBase" id="RU003403"/>
    </source>
</evidence>
<keyword evidence="6" id="KW-0813">Transport</keyword>
<feature type="transmembrane region" description="Helical" evidence="18">
    <location>
        <begin position="190"/>
        <end position="212"/>
    </location>
</feature>
<dbReference type="EC" id="7.1.1.2" evidence="4 18"/>
<feature type="transmembrane region" description="Helical" evidence="18">
    <location>
        <begin position="265"/>
        <end position="283"/>
    </location>
</feature>
<proteinExistence type="inferred from homology"/>
<comment type="similarity">
    <text evidence="3 18">Belongs to the complex I subunit 2 family.</text>
</comment>
<comment type="function">
    <text evidence="18">Core subunit of the mitochondrial membrane respiratory chain NADH dehydrogenase (Complex I) which catalyzes electron transfer from NADH through the respiratory chain, using ubiquinone as an electron acceptor. Essential for the catalytic activity and assembly of complex I.</text>
</comment>
<evidence type="ECO:0000256" key="3">
    <source>
        <dbReference type="ARBA" id="ARBA00007012"/>
    </source>
</evidence>
<evidence type="ECO:0000256" key="16">
    <source>
        <dbReference type="ARBA" id="ARBA00023136"/>
    </source>
</evidence>
<feature type="transmembrane region" description="Helical" evidence="18">
    <location>
        <begin position="233"/>
        <end position="253"/>
    </location>
</feature>
<evidence type="ECO:0000256" key="10">
    <source>
        <dbReference type="ARBA" id="ARBA00022967"/>
    </source>
</evidence>
<evidence type="ECO:0000256" key="13">
    <source>
        <dbReference type="ARBA" id="ARBA00023027"/>
    </source>
</evidence>
<name>E2DHY8_9NEOP</name>
<dbReference type="InterPro" id="IPR003917">
    <property type="entry name" value="NADH_UbQ_OxRdtase_chain2"/>
</dbReference>
<dbReference type="GO" id="GO:0005743">
    <property type="term" value="C:mitochondrial inner membrane"/>
    <property type="evidence" value="ECO:0007669"/>
    <property type="project" value="UniProtKB-SubCell"/>
</dbReference>
<feature type="transmembrane region" description="Helical" evidence="18">
    <location>
        <begin position="311"/>
        <end position="331"/>
    </location>
</feature>
<dbReference type="Pfam" id="PF00361">
    <property type="entry name" value="Proton_antipo_M"/>
    <property type="match status" value="1"/>
</dbReference>
<evidence type="ECO:0000256" key="12">
    <source>
        <dbReference type="ARBA" id="ARBA00022989"/>
    </source>
</evidence>
<dbReference type="InterPro" id="IPR050175">
    <property type="entry name" value="Complex_I_Subunit_2"/>
</dbReference>
<evidence type="ECO:0000256" key="11">
    <source>
        <dbReference type="ARBA" id="ARBA00022982"/>
    </source>
</evidence>
<evidence type="ECO:0000256" key="17">
    <source>
        <dbReference type="ARBA" id="ARBA00049551"/>
    </source>
</evidence>
<evidence type="ECO:0000256" key="2">
    <source>
        <dbReference type="ARBA" id="ARBA00004448"/>
    </source>
</evidence>
<keyword evidence="11 18" id="KW-0249">Electron transport</keyword>